<reference evidence="15" key="1">
    <citation type="submission" date="2025-08" db="UniProtKB">
        <authorList>
            <consortium name="RefSeq"/>
        </authorList>
    </citation>
    <scope>IDENTIFICATION</scope>
    <source>
        <tissue evidence="15">Whole insect</tissue>
    </source>
</reference>
<keyword evidence="12" id="KW-1133">Transmembrane helix</keyword>
<dbReference type="Gene3D" id="3.30.1640.30">
    <property type="match status" value="1"/>
</dbReference>
<evidence type="ECO:0000259" key="14">
    <source>
        <dbReference type="PROSITE" id="PS51888"/>
    </source>
</evidence>
<dbReference type="AlphaFoldDB" id="A0A6P7FRR2"/>
<keyword evidence="5" id="KW-0353">Hemolymph clotting</keyword>
<dbReference type="OrthoDB" id="8114044at2759"/>
<dbReference type="InterPro" id="IPR038565">
    <property type="entry name" value="CLIP_sf"/>
</dbReference>
<gene>
    <name evidence="15" type="primary">LOC114330413</name>
</gene>
<dbReference type="Pfam" id="PF00089">
    <property type="entry name" value="Trypsin"/>
    <property type="match status" value="1"/>
</dbReference>
<dbReference type="KEGG" id="dvv:114330413"/>
<keyword evidence="6 10" id="KW-0720">Serine protease</keyword>
<evidence type="ECO:0000256" key="5">
    <source>
        <dbReference type="ARBA" id="ARBA00022820"/>
    </source>
</evidence>
<keyword evidence="7" id="KW-1015">Disulfide bond</keyword>
<dbReference type="PRINTS" id="PR00722">
    <property type="entry name" value="CHYMOTRYPSIN"/>
</dbReference>
<dbReference type="InterPro" id="IPR051487">
    <property type="entry name" value="Ser/Thr_Proteases_Immune/Dev"/>
</dbReference>
<dbReference type="InterPro" id="IPR022700">
    <property type="entry name" value="CLIP"/>
</dbReference>
<dbReference type="CDD" id="cd00190">
    <property type="entry name" value="Tryp_SPc"/>
    <property type="match status" value="1"/>
</dbReference>
<dbReference type="GO" id="GO:0005576">
    <property type="term" value="C:extracellular region"/>
    <property type="evidence" value="ECO:0007669"/>
    <property type="project" value="UniProtKB-SubCell"/>
</dbReference>
<protein>
    <recommendedName>
        <fullName evidence="11">CLIP domain-containing serine protease</fullName>
        <ecNumber evidence="10">3.4.21.-</ecNumber>
    </recommendedName>
</protein>
<dbReference type="InterPro" id="IPR001314">
    <property type="entry name" value="Peptidase_S1A"/>
</dbReference>
<evidence type="ECO:0000256" key="4">
    <source>
        <dbReference type="ARBA" id="ARBA00022801"/>
    </source>
</evidence>
<feature type="transmembrane region" description="Helical" evidence="12">
    <location>
        <begin position="39"/>
        <end position="57"/>
    </location>
</feature>
<evidence type="ECO:0000256" key="11">
    <source>
        <dbReference type="RuleBase" id="RU366078"/>
    </source>
</evidence>
<sequence length="419" mass="46896">MPRFITYTYLIFGYSKNTVLYLKPIFKIKQIKTEMDQKCCLFLLYMFCIGSIVAAQLKRGQSCKTPIGETATCVSVYDCKLFIKAINRQNPLQLMFITRSQCGFDTRPLVCCGSVVDFPRSRNPDELIPVGSNVGLNFNRSRAIPNRRTCGFQASDNNNNIEAFIVGGTEAGLKEFPWMALLGYRNTVGKIEWNCGGSLISNRYVLTAAHCVTRQAQAQVGQLTYVRLGEHNLKYNVDCNKDGICNKKAITSGISKIIIHKDYDTTLHSNDIALLRLSRKIAYTDSVRPICLPEPNEESLGSYDVLTTSGWGYTRYGRSDVKLKVDLPFRNKDECTALFKNTNVKLNDNQICAGGEEGKDSCQGDSGGPLMKRSNKEILQWYQEGIISFGSTICGRKDLPGVYTKVSNFLPWIHGYVTA</sequence>
<feature type="domain" description="Peptidase S1" evidence="13">
    <location>
        <begin position="165"/>
        <end position="418"/>
    </location>
</feature>
<dbReference type="EC" id="3.4.21.-" evidence="10"/>
<evidence type="ECO:0000313" key="15">
    <source>
        <dbReference type="RefSeq" id="XP_028135555.1"/>
    </source>
</evidence>
<dbReference type="InterPro" id="IPR018114">
    <property type="entry name" value="TRYPSIN_HIS"/>
</dbReference>
<accession>A0A6P7FRR2</accession>
<dbReference type="SMART" id="SM00680">
    <property type="entry name" value="CLIP"/>
    <property type="match status" value="1"/>
</dbReference>
<evidence type="ECO:0000256" key="1">
    <source>
        <dbReference type="ARBA" id="ARBA00022659"/>
    </source>
</evidence>
<comment type="similarity">
    <text evidence="8 11">Belongs to the peptidase S1 family. CLIP subfamily.</text>
</comment>
<dbReference type="Gene3D" id="2.40.10.10">
    <property type="entry name" value="Trypsin-like serine proteases"/>
    <property type="match status" value="2"/>
</dbReference>
<comment type="subcellular location">
    <subcellularLocation>
        <location evidence="11">Secreted</location>
    </subcellularLocation>
</comment>
<keyword evidence="2 10" id="KW-0645">Protease</keyword>
<dbReference type="SUPFAM" id="SSF50494">
    <property type="entry name" value="Trypsin-like serine proteases"/>
    <property type="match status" value="1"/>
</dbReference>
<evidence type="ECO:0000256" key="2">
    <source>
        <dbReference type="ARBA" id="ARBA00022670"/>
    </source>
</evidence>
<dbReference type="GO" id="GO:0006508">
    <property type="term" value="P:proteolysis"/>
    <property type="evidence" value="ECO:0007669"/>
    <property type="project" value="UniProtKB-KW"/>
</dbReference>
<evidence type="ECO:0000256" key="10">
    <source>
        <dbReference type="RuleBase" id="RU363034"/>
    </source>
</evidence>
<feature type="domain" description="Clip" evidence="14">
    <location>
        <begin position="62"/>
        <end position="112"/>
    </location>
</feature>
<dbReference type="InterPro" id="IPR043504">
    <property type="entry name" value="Peptidase_S1_PA_chymotrypsin"/>
</dbReference>
<keyword evidence="12" id="KW-0472">Membrane</keyword>
<dbReference type="InParanoid" id="A0A6P7FRR2"/>
<dbReference type="GO" id="GO:0004252">
    <property type="term" value="F:serine-type endopeptidase activity"/>
    <property type="evidence" value="ECO:0007669"/>
    <property type="project" value="UniProtKB-UniRule"/>
</dbReference>
<dbReference type="InterPro" id="IPR033116">
    <property type="entry name" value="TRYPSIN_SER"/>
</dbReference>
<comment type="domain">
    <text evidence="11">The clip domain consists of 35-55 residues which are 'knitted' together usually by 3 conserved disulfide bonds forming a clip-like compact structure.</text>
</comment>
<dbReference type="FunFam" id="2.40.10.10:FF:000120">
    <property type="entry name" value="Putative serine protease"/>
    <property type="match status" value="1"/>
</dbReference>
<evidence type="ECO:0000256" key="3">
    <source>
        <dbReference type="ARBA" id="ARBA00022729"/>
    </source>
</evidence>
<name>A0A6P7FRR2_DIAVI</name>
<keyword evidence="4 10" id="KW-0378">Hydrolase</keyword>
<proteinExistence type="inferred from homology"/>
<dbReference type="PROSITE" id="PS50240">
    <property type="entry name" value="TRYPSIN_DOM"/>
    <property type="match status" value="1"/>
</dbReference>
<dbReference type="RefSeq" id="XP_028135555.1">
    <property type="nucleotide sequence ID" value="XM_028279754.1"/>
</dbReference>
<evidence type="ECO:0000256" key="12">
    <source>
        <dbReference type="SAM" id="Phobius"/>
    </source>
</evidence>
<dbReference type="PROSITE" id="PS00134">
    <property type="entry name" value="TRYPSIN_HIS"/>
    <property type="match status" value="1"/>
</dbReference>
<dbReference type="PANTHER" id="PTHR24256">
    <property type="entry name" value="TRYPTASE-RELATED"/>
    <property type="match status" value="1"/>
</dbReference>
<dbReference type="Pfam" id="PF12032">
    <property type="entry name" value="CLIP"/>
    <property type="match status" value="1"/>
</dbReference>
<evidence type="ECO:0000256" key="8">
    <source>
        <dbReference type="ARBA" id="ARBA00024195"/>
    </source>
</evidence>
<keyword evidence="11" id="KW-0964">Secreted</keyword>
<keyword evidence="1" id="KW-0768">Sushi</keyword>
<dbReference type="GO" id="GO:0042381">
    <property type="term" value="P:hemolymph coagulation"/>
    <property type="evidence" value="ECO:0007669"/>
    <property type="project" value="UniProtKB-KW"/>
</dbReference>
<dbReference type="InterPro" id="IPR001254">
    <property type="entry name" value="Trypsin_dom"/>
</dbReference>
<dbReference type="PROSITE" id="PS51888">
    <property type="entry name" value="CLIP"/>
    <property type="match status" value="1"/>
</dbReference>
<organism evidence="15">
    <name type="scientific">Diabrotica virgifera virgifera</name>
    <name type="common">western corn rootworm</name>
    <dbReference type="NCBI Taxonomy" id="50390"/>
    <lineage>
        <taxon>Eukaryota</taxon>
        <taxon>Metazoa</taxon>
        <taxon>Ecdysozoa</taxon>
        <taxon>Arthropoda</taxon>
        <taxon>Hexapoda</taxon>
        <taxon>Insecta</taxon>
        <taxon>Pterygota</taxon>
        <taxon>Neoptera</taxon>
        <taxon>Endopterygota</taxon>
        <taxon>Coleoptera</taxon>
        <taxon>Polyphaga</taxon>
        <taxon>Cucujiformia</taxon>
        <taxon>Chrysomeloidea</taxon>
        <taxon>Chrysomelidae</taxon>
        <taxon>Galerucinae</taxon>
        <taxon>Diabroticina</taxon>
        <taxon>Diabroticites</taxon>
        <taxon>Diabrotica</taxon>
    </lineage>
</organism>
<evidence type="ECO:0000259" key="13">
    <source>
        <dbReference type="PROSITE" id="PS50240"/>
    </source>
</evidence>
<evidence type="ECO:0000256" key="9">
    <source>
        <dbReference type="ARBA" id="ARBA00052079"/>
    </source>
</evidence>
<dbReference type="PROSITE" id="PS00135">
    <property type="entry name" value="TRYPSIN_SER"/>
    <property type="match status" value="1"/>
</dbReference>
<dbReference type="InterPro" id="IPR009003">
    <property type="entry name" value="Peptidase_S1_PA"/>
</dbReference>
<keyword evidence="12" id="KW-0812">Transmembrane</keyword>
<dbReference type="SMART" id="SM00020">
    <property type="entry name" value="Tryp_SPc"/>
    <property type="match status" value="1"/>
</dbReference>
<comment type="catalytic activity">
    <reaction evidence="9">
        <text>Selective cleavage of 103-Arg-|-Ser-104 and 124-Ile-|-Ile-125 bonds in Limulus clotting factor B to form activated factor B. Cleavage of -Pro-Arg-|-Xaa- bonds in synthetic substrates.</text>
        <dbReference type="EC" id="3.4.21.84"/>
    </reaction>
</comment>
<evidence type="ECO:0000256" key="7">
    <source>
        <dbReference type="ARBA" id="ARBA00023157"/>
    </source>
</evidence>
<evidence type="ECO:0000256" key="6">
    <source>
        <dbReference type="ARBA" id="ARBA00022825"/>
    </source>
</evidence>
<keyword evidence="3" id="KW-0732">Signal</keyword>